<evidence type="ECO:0000256" key="9">
    <source>
        <dbReference type="ARBA" id="ARBA00023140"/>
    </source>
</evidence>
<feature type="compositionally biased region" description="Pro residues" evidence="15">
    <location>
        <begin position="1"/>
        <end position="13"/>
    </location>
</feature>
<feature type="compositionally biased region" description="Basic and acidic residues" evidence="15">
    <location>
        <begin position="20"/>
        <end position="30"/>
    </location>
</feature>
<comment type="function">
    <text evidence="12 14">Component of the PEX13-PEX14 docking complex, a translocon channel that specifically mediates the import of peroxisomal cargo proteins bound to PEX5 receptor. The PEX13-PEX14 docking complex forms a large import pore which can be opened to a diameter of about 9 nm. Mechanistically, PEX5 receptor along with cargo proteins associates with the PEX14 subunit of the PEX13-PEX14 docking complex in the cytosol, leading to the insertion of the receptor into the organelle membrane with the concomitant translocation of the cargo into the peroxisome matrix.</text>
</comment>
<dbReference type="Pfam" id="PF04695">
    <property type="entry name" value="Pex14_N"/>
    <property type="match status" value="1"/>
</dbReference>
<keyword evidence="19" id="KW-1185">Reference proteome</keyword>
<sequence>MATPPPTSTPPKPVSLDPSNEDRPDTKEAVPESSPTSSSVNSEPIREEQVQNAMKFMLHPKVRGSPVMNIRSFLEGKGLTKEEIDEAFRRDTLTAAVSRTHPAISSQDGQIKPSLSVQQQPPTQVLQPVGSTSKIEMLSQFHGYHAILAVGLLAAAGAGTAVFFKVVASEEDDEDLIEKSDTKPSVAEEAAAAAKDAAVMALDLARASQEMSTKNIEERKCVEEIISTLHAQTQEMKSMINSIQKLESGICVDVPDNRRFSGTSSSQPYTSGTTYTNPRSGYLYRPMSAEPTHPKPHMEGINDAPPVPNQPLMDPSAAPRPKLWEGTQPSQESSDGTTQDNQLKGDDAVPGVESGEKHNSGWSNMPAVNDQPPQRHLVPPDDVPGWVSEVD</sequence>
<evidence type="ECO:0000256" key="8">
    <source>
        <dbReference type="ARBA" id="ARBA00023136"/>
    </source>
</evidence>
<dbReference type="PANTHER" id="PTHR23058:SF0">
    <property type="entry name" value="PEROXISOMAL MEMBRANE PROTEIN PEX14"/>
    <property type="match status" value="1"/>
</dbReference>
<organism evidence="18">
    <name type="scientific">Salvia splendens</name>
    <name type="common">Scarlet sage</name>
    <dbReference type="NCBI Taxonomy" id="180675"/>
    <lineage>
        <taxon>Eukaryota</taxon>
        <taxon>Viridiplantae</taxon>
        <taxon>Streptophyta</taxon>
        <taxon>Embryophyta</taxon>
        <taxon>Tracheophyta</taxon>
        <taxon>Spermatophyta</taxon>
        <taxon>Magnoliopsida</taxon>
        <taxon>eudicotyledons</taxon>
        <taxon>Gunneridae</taxon>
        <taxon>Pentapetalae</taxon>
        <taxon>asterids</taxon>
        <taxon>lamiids</taxon>
        <taxon>Lamiales</taxon>
        <taxon>Lamiaceae</taxon>
        <taxon>Nepetoideae</taxon>
        <taxon>Mentheae</taxon>
        <taxon>Salviinae</taxon>
        <taxon>Salvia</taxon>
        <taxon>Salvia subgen. Calosphace</taxon>
        <taxon>core Calosphace</taxon>
    </lineage>
</organism>
<evidence type="ECO:0000256" key="5">
    <source>
        <dbReference type="ARBA" id="ARBA00022927"/>
    </source>
</evidence>
<evidence type="ECO:0000313" key="18">
    <source>
        <dbReference type="EMBL" id="KAG6401669.1"/>
    </source>
</evidence>
<feature type="domain" description="Peroxisome membrane anchor protein Pex14p N-terminal" evidence="16">
    <location>
        <begin position="46"/>
        <end position="90"/>
    </location>
</feature>
<feature type="region of interest" description="Disordered" evidence="15">
    <location>
        <begin position="100"/>
        <end position="122"/>
    </location>
</feature>
<comment type="caution">
    <text evidence="18">The sequence shown here is derived from an EMBL/GenBank/DDBJ whole genome shotgun (WGS) entry which is preliminary data.</text>
</comment>
<proteinExistence type="inferred from homology"/>
<evidence type="ECO:0000259" key="16">
    <source>
        <dbReference type="Pfam" id="PF04695"/>
    </source>
</evidence>
<feature type="region of interest" description="Disordered" evidence="15">
    <location>
        <begin position="1"/>
        <end position="46"/>
    </location>
</feature>
<dbReference type="GO" id="GO:0005778">
    <property type="term" value="C:peroxisomal membrane"/>
    <property type="evidence" value="ECO:0007669"/>
    <property type="project" value="UniProtKB-SubCell"/>
</dbReference>
<dbReference type="PANTHER" id="PTHR23058">
    <property type="entry name" value="PEROXISOMAL MEMBRANE PROTEIN PEX14"/>
    <property type="match status" value="1"/>
</dbReference>
<evidence type="ECO:0000256" key="2">
    <source>
        <dbReference type="ARBA" id="ARBA00005443"/>
    </source>
</evidence>
<evidence type="ECO:0000256" key="15">
    <source>
        <dbReference type="SAM" id="MobiDB-lite"/>
    </source>
</evidence>
<dbReference type="GO" id="GO:0005102">
    <property type="term" value="F:signaling receptor binding"/>
    <property type="evidence" value="ECO:0007669"/>
    <property type="project" value="TreeGrafter"/>
</dbReference>
<dbReference type="GO" id="GO:0016560">
    <property type="term" value="P:protein import into peroxisome matrix, docking"/>
    <property type="evidence" value="ECO:0007669"/>
    <property type="project" value="UniProtKB-UniRule"/>
</dbReference>
<dbReference type="AlphaFoldDB" id="A0A8X8ZF49"/>
<keyword evidence="8 14" id="KW-0472">Membrane</keyword>
<feature type="region of interest" description="Disordered" evidence="15">
    <location>
        <begin position="259"/>
        <end position="391"/>
    </location>
</feature>
<evidence type="ECO:0000256" key="14">
    <source>
        <dbReference type="RuleBase" id="RU367032"/>
    </source>
</evidence>
<keyword evidence="7" id="KW-0811">Translocation</keyword>
<comment type="subcellular location">
    <subcellularLocation>
        <location evidence="1">Peroxisome membrane</location>
        <topology evidence="1">Single-pass membrane protein</topology>
    </subcellularLocation>
</comment>
<keyword evidence="6" id="KW-1133">Transmembrane helix</keyword>
<name>A0A8X8ZF49_SALSN</name>
<dbReference type="Gene3D" id="1.10.10.10">
    <property type="entry name" value="Winged helix-like DNA-binding domain superfamily/Winged helix DNA-binding domain"/>
    <property type="match status" value="1"/>
</dbReference>
<evidence type="ECO:0000256" key="7">
    <source>
        <dbReference type="ARBA" id="ARBA00023010"/>
    </source>
</evidence>
<evidence type="ECO:0000256" key="1">
    <source>
        <dbReference type="ARBA" id="ARBA00004549"/>
    </source>
</evidence>
<dbReference type="Proteomes" id="UP000298416">
    <property type="component" value="Unassembled WGS sequence"/>
</dbReference>
<dbReference type="EMBL" id="PNBA02000014">
    <property type="protein sequence ID" value="KAG6401669.1"/>
    <property type="molecule type" value="Genomic_DNA"/>
</dbReference>
<evidence type="ECO:0000256" key="13">
    <source>
        <dbReference type="ARBA" id="ARBA00064754"/>
    </source>
</evidence>
<keyword evidence="5 14" id="KW-0653">Protein transport</keyword>
<comment type="similarity">
    <text evidence="2 14">Belongs to the peroxin-14 family.</text>
</comment>
<feature type="compositionally biased region" description="Polar residues" evidence="15">
    <location>
        <begin position="260"/>
        <end position="279"/>
    </location>
</feature>
<keyword evidence="4" id="KW-0812">Transmembrane</keyword>
<dbReference type="GO" id="GO:1990429">
    <property type="term" value="C:peroxisomal importomer complex"/>
    <property type="evidence" value="ECO:0007669"/>
    <property type="project" value="TreeGrafter"/>
</dbReference>
<evidence type="ECO:0000256" key="3">
    <source>
        <dbReference type="ARBA" id="ARBA00022448"/>
    </source>
</evidence>
<dbReference type="InterPro" id="IPR025655">
    <property type="entry name" value="PEX14"/>
</dbReference>
<feature type="domain" description="Peroxisomal membrane protein PEX14 central plants" evidence="17">
    <location>
        <begin position="139"/>
        <end position="247"/>
    </location>
</feature>
<evidence type="ECO:0000256" key="6">
    <source>
        <dbReference type="ARBA" id="ARBA00022989"/>
    </source>
</evidence>
<evidence type="ECO:0000259" key="17">
    <source>
        <dbReference type="Pfam" id="PF23020"/>
    </source>
</evidence>
<evidence type="ECO:0000256" key="10">
    <source>
        <dbReference type="ARBA" id="ARBA00029502"/>
    </source>
</evidence>
<reference evidence="18" key="2">
    <citation type="submission" date="2020-08" db="EMBL/GenBank/DDBJ databases">
        <title>Plant Genome Project.</title>
        <authorList>
            <person name="Zhang R.-G."/>
        </authorList>
    </citation>
    <scope>NUCLEOTIDE SEQUENCE</scope>
    <source>
        <strain evidence="18">Huo1</strain>
        <tissue evidence="18">Leaf</tissue>
    </source>
</reference>
<dbReference type="Pfam" id="PF23020">
    <property type="entry name" value="PEX14-like_2nd"/>
    <property type="match status" value="1"/>
</dbReference>
<gene>
    <name evidence="18" type="ORF">SASPL_138533</name>
</gene>
<evidence type="ECO:0000256" key="11">
    <source>
        <dbReference type="ARBA" id="ARBA00029691"/>
    </source>
</evidence>
<keyword evidence="3 14" id="KW-0813">Transport</keyword>
<feature type="compositionally biased region" description="Low complexity" evidence="15">
    <location>
        <begin position="31"/>
        <end position="43"/>
    </location>
</feature>
<evidence type="ECO:0000256" key="12">
    <source>
        <dbReference type="ARBA" id="ARBA00053920"/>
    </source>
</evidence>
<evidence type="ECO:0000313" key="19">
    <source>
        <dbReference type="Proteomes" id="UP000298416"/>
    </source>
</evidence>
<reference evidence="18" key="1">
    <citation type="submission" date="2018-01" db="EMBL/GenBank/DDBJ databases">
        <authorList>
            <person name="Mao J.F."/>
        </authorList>
    </citation>
    <scope>NUCLEOTIDE SEQUENCE</scope>
    <source>
        <strain evidence="18">Huo1</strain>
        <tissue evidence="18">Leaf</tissue>
    </source>
</reference>
<comment type="subunit">
    <text evidence="13">Interacts with PEX13; forming the PEX13-PEX14 docking complex. Interacts with PEX5 (via WxxxF/Y motifs).</text>
</comment>
<feature type="compositionally biased region" description="Polar residues" evidence="15">
    <location>
        <begin position="327"/>
        <end position="342"/>
    </location>
</feature>
<accession>A0A8X8ZF49</accession>
<evidence type="ECO:0000256" key="4">
    <source>
        <dbReference type="ARBA" id="ARBA00022692"/>
    </source>
</evidence>
<keyword evidence="9 14" id="KW-0576">Peroxisome</keyword>
<dbReference type="InterPro" id="IPR054154">
    <property type="entry name" value="PEX14-like_M_plants"/>
</dbReference>
<dbReference type="FunFam" id="1.10.10.10:FF:000217">
    <property type="entry name" value="Peroxisomal membrane protein PEX14"/>
    <property type="match status" value="1"/>
</dbReference>
<dbReference type="InterPro" id="IPR036388">
    <property type="entry name" value="WH-like_DNA-bd_sf"/>
</dbReference>
<protein>
    <recommendedName>
        <fullName evidence="10 14">Peroxisomal membrane protein PEX14</fullName>
    </recommendedName>
    <alternativeName>
        <fullName evidence="11 14">Peroxin-14</fullName>
    </alternativeName>
</protein>
<dbReference type="InterPro" id="IPR006785">
    <property type="entry name" value="Pex14_N"/>
</dbReference>
<feature type="compositionally biased region" description="Low complexity" evidence="15">
    <location>
        <begin position="113"/>
        <end position="122"/>
    </location>
</feature>